<protein>
    <recommendedName>
        <fullName evidence="4">HTH tetR-type domain-containing protein</fullName>
    </recommendedName>
</protein>
<dbReference type="AlphaFoldDB" id="A0A927MV82"/>
<dbReference type="RefSeq" id="WP_202896091.1">
    <property type="nucleotide sequence ID" value="NZ_BAABJL010000256.1"/>
</dbReference>
<evidence type="ECO:0000256" key="2">
    <source>
        <dbReference type="PROSITE-ProRule" id="PRU00335"/>
    </source>
</evidence>
<feature type="compositionally biased region" description="Low complexity" evidence="3">
    <location>
        <begin position="156"/>
        <end position="179"/>
    </location>
</feature>
<dbReference type="GO" id="GO:0003677">
    <property type="term" value="F:DNA binding"/>
    <property type="evidence" value="ECO:0007669"/>
    <property type="project" value="UniProtKB-UniRule"/>
</dbReference>
<dbReference type="PANTHER" id="PTHR43479">
    <property type="entry name" value="ACREF/ENVCD OPERON REPRESSOR-RELATED"/>
    <property type="match status" value="1"/>
</dbReference>
<accession>A0A927MV82</accession>
<dbReference type="Gene3D" id="1.10.357.10">
    <property type="entry name" value="Tetracycline Repressor, domain 2"/>
    <property type="match status" value="1"/>
</dbReference>
<dbReference type="Pfam" id="PF00440">
    <property type="entry name" value="TetR_N"/>
    <property type="match status" value="1"/>
</dbReference>
<dbReference type="Proteomes" id="UP000638648">
    <property type="component" value="Unassembled WGS sequence"/>
</dbReference>
<evidence type="ECO:0000256" key="1">
    <source>
        <dbReference type="ARBA" id="ARBA00023125"/>
    </source>
</evidence>
<dbReference type="SUPFAM" id="SSF46689">
    <property type="entry name" value="Homeodomain-like"/>
    <property type="match status" value="1"/>
</dbReference>
<evidence type="ECO:0000259" key="4">
    <source>
        <dbReference type="PROSITE" id="PS50977"/>
    </source>
</evidence>
<evidence type="ECO:0000256" key="3">
    <source>
        <dbReference type="SAM" id="MobiDB-lite"/>
    </source>
</evidence>
<keyword evidence="1 2" id="KW-0238">DNA-binding</keyword>
<keyword evidence="6" id="KW-1185">Reference proteome</keyword>
<dbReference type="InterPro" id="IPR001647">
    <property type="entry name" value="HTH_TetR"/>
</dbReference>
<sequence length="186" mass="20125">MTEAAATLIWSCSGPGLGIGRSSMANESGVPLSNLPTRQLVSQQAYRLSQVEVTRLNAGVLDLDRSLEMSRENDRVRRTRTLLRQALVELIEEHGFERLTVGQITERAMVSRAAFYRNYRDKYQLVEQIFDDAMAGLLGTMTDAPARPCWSGGPGSSSTSTTTTASTARATAAPGSRAGCRPLSPT</sequence>
<dbReference type="PANTHER" id="PTHR43479:SF7">
    <property type="entry name" value="TETR-FAMILY TRANSCRIPTIONAL REGULATOR"/>
    <property type="match status" value="1"/>
</dbReference>
<evidence type="ECO:0000313" key="5">
    <source>
        <dbReference type="EMBL" id="MBE1603925.1"/>
    </source>
</evidence>
<dbReference type="InterPro" id="IPR009057">
    <property type="entry name" value="Homeodomain-like_sf"/>
</dbReference>
<organism evidence="5 6">
    <name type="scientific">Actinopolymorpha pittospori</name>
    <dbReference type="NCBI Taxonomy" id="648752"/>
    <lineage>
        <taxon>Bacteria</taxon>
        <taxon>Bacillati</taxon>
        <taxon>Actinomycetota</taxon>
        <taxon>Actinomycetes</taxon>
        <taxon>Propionibacteriales</taxon>
        <taxon>Actinopolymorphaceae</taxon>
        <taxon>Actinopolymorpha</taxon>
    </lineage>
</organism>
<feature type="domain" description="HTH tetR-type" evidence="4">
    <location>
        <begin position="77"/>
        <end position="137"/>
    </location>
</feature>
<dbReference type="PROSITE" id="PS50977">
    <property type="entry name" value="HTH_TETR_2"/>
    <property type="match status" value="1"/>
</dbReference>
<comment type="caution">
    <text evidence="5">The sequence shown here is derived from an EMBL/GenBank/DDBJ whole genome shotgun (WGS) entry which is preliminary data.</text>
</comment>
<feature type="DNA-binding region" description="H-T-H motif" evidence="2">
    <location>
        <begin position="100"/>
        <end position="119"/>
    </location>
</feature>
<proteinExistence type="predicted"/>
<evidence type="ECO:0000313" key="6">
    <source>
        <dbReference type="Proteomes" id="UP000638648"/>
    </source>
</evidence>
<reference evidence="5" key="1">
    <citation type="submission" date="2020-10" db="EMBL/GenBank/DDBJ databases">
        <title>Sequencing the genomes of 1000 actinobacteria strains.</title>
        <authorList>
            <person name="Klenk H.-P."/>
        </authorList>
    </citation>
    <scope>NUCLEOTIDE SEQUENCE</scope>
    <source>
        <strain evidence="5">DSM 45354</strain>
    </source>
</reference>
<dbReference type="EMBL" id="JADBEM010000001">
    <property type="protein sequence ID" value="MBE1603925.1"/>
    <property type="molecule type" value="Genomic_DNA"/>
</dbReference>
<dbReference type="InterPro" id="IPR050624">
    <property type="entry name" value="HTH-type_Tx_Regulator"/>
</dbReference>
<feature type="region of interest" description="Disordered" evidence="3">
    <location>
        <begin position="148"/>
        <end position="186"/>
    </location>
</feature>
<name>A0A927MV82_9ACTN</name>
<gene>
    <name evidence="5" type="ORF">HEB94_000773</name>
</gene>